<proteinExistence type="predicted"/>
<accession>A0A7S4IXJ9</accession>
<keyword evidence="2" id="KW-0732">Signal</keyword>
<protein>
    <recommendedName>
        <fullName evidence="4">PSI-F</fullName>
    </recommendedName>
</protein>
<evidence type="ECO:0008006" key="4">
    <source>
        <dbReference type="Google" id="ProtNLM"/>
    </source>
</evidence>
<name>A0A7S4IXJ9_9EUKA</name>
<evidence type="ECO:0000256" key="1">
    <source>
        <dbReference type="SAM" id="MobiDB-lite"/>
    </source>
</evidence>
<evidence type="ECO:0000313" key="3">
    <source>
        <dbReference type="EMBL" id="CAE2242790.1"/>
    </source>
</evidence>
<feature type="region of interest" description="Disordered" evidence="1">
    <location>
        <begin position="145"/>
        <end position="169"/>
    </location>
</feature>
<evidence type="ECO:0000256" key="2">
    <source>
        <dbReference type="SAM" id="SignalP"/>
    </source>
</evidence>
<dbReference type="AlphaFoldDB" id="A0A7S4IXJ9"/>
<organism evidence="3">
    <name type="scientific">Prymnesium polylepis</name>
    <dbReference type="NCBI Taxonomy" id="72548"/>
    <lineage>
        <taxon>Eukaryota</taxon>
        <taxon>Haptista</taxon>
        <taxon>Haptophyta</taxon>
        <taxon>Prymnesiophyceae</taxon>
        <taxon>Prymnesiales</taxon>
        <taxon>Prymnesiaceae</taxon>
        <taxon>Prymnesium</taxon>
    </lineage>
</organism>
<reference evidence="3" key="1">
    <citation type="submission" date="2021-01" db="EMBL/GenBank/DDBJ databases">
        <authorList>
            <person name="Corre E."/>
            <person name="Pelletier E."/>
            <person name="Niang G."/>
            <person name="Scheremetjew M."/>
            <person name="Finn R."/>
            <person name="Kale V."/>
            <person name="Holt S."/>
            <person name="Cochrane G."/>
            <person name="Meng A."/>
            <person name="Brown T."/>
            <person name="Cohen L."/>
        </authorList>
    </citation>
    <scope>NUCLEOTIDE SEQUENCE</scope>
    <source>
        <strain evidence="3">UIO037</strain>
    </source>
</reference>
<dbReference type="EMBL" id="HBKO01029124">
    <property type="protein sequence ID" value="CAE2242790.1"/>
    <property type="molecule type" value="Transcribed_RNA"/>
</dbReference>
<feature type="signal peptide" evidence="2">
    <location>
        <begin position="1"/>
        <end position="17"/>
    </location>
</feature>
<feature type="chain" id="PRO_5030537946" description="PSI-F" evidence="2">
    <location>
        <begin position="18"/>
        <end position="305"/>
    </location>
</feature>
<gene>
    <name evidence="3" type="ORF">CPOL0286_LOCUS13260</name>
</gene>
<sequence length="305" mass="32409">MALTALLVLAASSCCSALLQSARATARATAYPSHRTRLSTVHAMSGSAPGTPEELLLKCVELMRDNEMEKARSSLTQAQRLCDSNGGPTEEQAALLELLGSRLPMPVVEKEPSLDEMFPGTTAAPTGASLVLPGTPSMAELAAKAREKRQAAADAASRNGGSDGGPRMSVATTARRATIASIGVLPLAALTSAANAETELQVFDYLSPARFAVKKQRQKQERCFDAGECVDETPYYAIECQRGDTECQQRKRRLASQEFENFKTDPTSSPIFLLAASAVIFQWGSAAVRIGAGVLRRARGDASDD</sequence>